<dbReference type="EnsemblMetazoa" id="RPRC003958-RA">
    <property type="protein sequence ID" value="RPRC003958-PA"/>
    <property type="gene ID" value="RPRC003958"/>
</dbReference>
<evidence type="ECO:0000313" key="3">
    <source>
        <dbReference type="Proteomes" id="UP000015103"/>
    </source>
</evidence>
<accession>T1HIT5</accession>
<dbReference type="Pfam" id="PF07565">
    <property type="entry name" value="Band_3_cyto"/>
    <property type="match status" value="1"/>
</dbReference>
<dbReference type="PANTHER" id="PTHR11453:SF36">
    <property type="entry name" value="ANION EXCHANGE PROTEIN"/>
    <property type="match status" value="1"/>
</dbReference>
<dbReference type="GO" id="GO:0005452">
    <property type="term" value="F:solute:inorganic anion antiporter activity"/>
    <property type="evidence" value="ECO:0007669"/>
    <property type="project" value="InterPro"/>
</dbReference>
<organism evidence="2 3">
    <name type="scientific">Rhodnius prolixus</name>
    <name type="common">Triatomid bug</name>
    <dbReference type="NCBI Taxonomy" id="13249"/>
    <lineage>
        <taxon>Eukaryota</taxon>
        <taxon>Metazoa</taxon>
        <taxon>Ecdysozoa</taxon>
        <taxon>Arthropoda</taxon>
        <taxon>Hexapoda</taxon>
        <taxon>Insecta</taxon>
        <taxon>Pterygota</taxon>
        <taxon>Neoptera</taxon>
        <taxon>Paraneoptera</taxon>
        <taxon>Hemiptera</taxon>
        <taxon>Heteroptera</taxon>
        <taxon>Panheteroptera</taxon>
        <taxon>Cimicomorpha</taxon>
        <taxon>Reduviidae</taxon>
        <taxon>Triatominae</taxon>
        <taxon>Rhodnius</taxon>
    </lineage>
</organism>
<dbReference type="InterPro" id="IPR016152">
    <property type="entry name" value="PTrfase/Anion_transptr"/>
</dbReference>
<dbReference type="InterPro" id="IPR003020">
    <property type="entry name" value="HCO3_transpt_euk"/>
</dbReference>
<dbReference type="EMBL" id="ACPB03011138">
    <property type="status" value="NOT_ANNOTATED_CDS"/>
    <property type="molecule type" value="Genomic_DNA"/>
</dbReference>
<dbReference type="Proteomes" id="UP000015103">
    <property type="component" value="Unassembled WGS sequence"/>
</dbReference>
<dbReference type="AlphaFoldDB" id="T1HIT5"/>
<dbReference type="VEuPathDB" id="VectorBase:RPRC003958"/>
<dbReference type="GO" id="GO:0005886">
    <property type="term" value="C:plasma membrane"/>
    <property type="evidence" value="ECO:0007669"/>
    <property type="project" value="TreeGrafter"/>
</dbReference>
<feature type="domain" description="Band 3 cytoplasmic" evidence="1">
    <location>
        <begin position="41"/>
        <end position="180"/>
    </location>
</feature>
<dbReference type="InterPro" id="IPR013769">
    <property type="entry name" value="Band3_cytoplasmic_dom"/>
</dbReference>
<dbReference type="PANTHER" id="PTHR11453">
    <property type="entry name" value="ANION EXCHANGE PROTEIN"/>
    <property type="match status" value="1"/>
</dbReference>
<dbReference type="HOGENOM" id="CLU_124094_0_0_1"/>
<name>T1HIT5_RHOPR</name>
<reference evidence="2" key="1">
    <citation type="submission" date="2015-05" db="UniProtKB">
        <authorList>
            <consortium name="EnsemblMetazoa"/>
        </authorList>
    </citation>
    <scope>IDENTIFICATION</scope>
</reference>
<dbReference type="Gene3D" id="3.40.930.10">
    <property type="entry name" value="Mannitol-specific EII, Chain A"/>
    <property type="match status" value="1"/>
</dbReference>
<dbReference type="InParanoid" id="T1HIT5"/>
<evidence type="ECO:0000259" key="1">
    <source>
        <dbReference type="Pfam" id="PF07565"/>
    </source>
</evidence>
<evidence type="ECO:0000313" key="2">
    <source>
        <dbReference type="EnsemblMetazoa" id="RPRC003958-PA"/>
    </source>
</evidence>
<dbReference type="STRING" id="13249.T1HIT5"/>
<dbReference type="OMA" id="PENETHD"/>
<dbReference type="EMBL" id="ACPB03011139">
    <property type="status" value="NOT_ANNOTATED_CDS"/>
    <property type="molecule type" value="Genomic_DNA"/>
</dbReference>
<sequence>MCGFIFEEKLIRKLYVTVTPPAQRVQFILGEDADDTTHESHPLFSEMEELVQVEGDEVPVWKETARWIKFEEDVEEGGNRWSKPHVATLSLHSLFELRSLLLNGTVLLDMEASSLEQVADLFLDNMVNAGNLSFDTREKVKEALLRRHRHQHEKRKDNQMSRLPIIRSLADIGRNHSSSKSQYFMLIN</sequence>
<dbReference type="SUPFAM" id="SSF55804">
    <property type="entry name" value="Phoshotransferase/anion transport protein"/>
    <property type="match status" value="1"/>
</dbReference>
<dbReference type="GO" id="GO:0008510">
    <property type="term" value="F:sodium:bicarbonate symporter activity"/>
    <property type="evidence" value="ECO:0007669"/>
    <property type="project" value="TreeGrafter"/>
</dbReference>
<keyword evidence="3" id="KW-1185">Reference proteome</keyword>
<dbReference type="eggNOG" id="KOG1172">
    <property type="taxonomic scope" value="Eukaryota"/>
</dbReference>
<proteinExistence type="predicted"/>
<protein>
    <submittedName>
        <fullName evidence="2">Band_3_cyto domain-containing protein</fullName>
    </submittedName>
</protein>
<dbReference type="GO" id="GO:0051453">
    <property type="term" value="P:regulation of intracellular pH"/>
    <property type="evidence" value="ECO:0007669"/>
    <property type="project" value="TreeGrafter"/>
</dbReference>
<dbReference type="GO" id="GO:0008509">
    <property type="term" value="F:monoatomic anion transmembrane transporter activity"/>
    <property type="evidence" value="ECO:0007669"/>
    <property type="project" value="InterPro"/>
</dbReference>